<reference evidence="2" key="2">
    <citation type="submission" date="2021-04" db="EMBL/GenBank/DDBJ databases">
        <authorList>
            <person name="Podell S."/>
        </authorList>
    </citation>
    <scope>NUCLEOTIDE SEQUENCE</scope>
    <source>
        <strain evidence="2">Hildebrandi</strain>
    </source>
</reference>
<dbReference type="AlphaFoldDB" id="A0A9K3PJC8"/>
<evidence type="ECO:0000256" key="1">
    <source>
        <dbReference type="SAM" id="MobiDB-lite"/>
    </source>
</evidence>
<feature type="compositionally biased region" description="Polar residues" evidence="1">
    <location>
        <begin position="136"/>
        <end position="160"/>
    </location>
</feature>
<gene>
    <name evidence="2" type="ORF">IV203_006108</name>
</gene>
<organism evidence="2 3">
    <name type="scientific">Nitzschia inconspicua</name>
    <dbReference type="NCBI Taxonomy" id="303405"/>
    <lineage>
        <taxon>Eukaryota</taxon>
        <taxon>Sar</taxon>
        <taxon>Stramenopiles</taxon>
        <taxon>Ochrophyta</taxon>
        <taxon>Bacillariophyta</taxon>
        <taxon>Bacillariophyceae</taxon>
        <taxon>Bacillariophycidae</taxon>
        <taxon>Bacillariales</taxon>
        <taxon>Bacillariaceae</taxon>
        <taxon>Nitzschia</taxon>
    </lineage>
</organism>
<sequence length="240" mass="27526">MVDLNNTNENVDKRMKETYLQMKDVLAQAQHVSYNHHRLPTSFKGNNVLLQPMLLVLLLPKWKRSRNHYRRIIHAVQEDQDEEAEVVGRDEKTKTKKQKLLEETTHQCRDLRSFFNPAKKTQDETVATRQDDREGNTPSQSPNGNARKSPASSNRCSPSESLAHYVSLQDDLSIAVSSEQISQDNDEQHEEADQEEAKDDCKPQARLSFPQDQSKETFSEQDSAILNGIIPQETIDLENQ</sequence>
<name>A0A9K3PJC8_9STRA</name>
<feature type="region of interest" description="Disordered" evidence="1">
    <location>
        <begin position="84"/>
        <end position="103"/>
    </location>
</feature>
<feature type="compositionally biased region" description="Basic and acidic residues" evidence="1">
    <location>
        <begin position="86"/>
        <end position="103"/>
    </location>
</feature>
<feature type="region of interest" description="Disordered" evidence="1">
    <location>
        <begin position="111"/>
        <end position="160"/>
    </location>
</feature>
<proteinExistence type="predicted"/>
<accession>A0A9K3PJC8</accession>
<dbReference type="Proteomes" id="UP000693970">
    <property type="component" value="Unassembled WGS sequence"/>
</dbReference>
<feature type="region of interest" description="Disordered" evidence="1">
    <location>
        <begin position="175"/>
        <end position="240"/>
    </location>
</feature>
<keyword evidence="3" id="KW-1185">Reference proteome</keyword>
<evidence type="ECO:0000313" key="3">
    <source>
        <dbReference type="Proteomes" id="UP000693970"/>
    </source>
</evidence>
<dbReference type="EMBL" id="JAGRRH010000021">
    <property type="protein sequence ID" value="KAG7347039.1"/>
    <property type="molecule type" value="Genomic_DNA"/>
</dbReference>
<protein>
    <submittedName>
        <fullName evidence="2">Uncharacterized protein</fullName>
    </submittedName>
</protein>
<comment type="caution">
    <text evidence="2">The sequence shown here is derived from an EMBL/GenBank/DDBJ whole genome shotgun (WGS) entry which is preliminary data.</text>
</comment>
<reference evidence="2" key="1">
    <citation type="journal article" date="2021" name="Sci. Rep.">
        <title>Diploid genomic architecture of Nitzschia inconspicua, an elite biomass production diatom.</title>
        <authorList>
            <person name="Oliver A."/>
            <person name="Podell S."/>
            <person name="Pinowska A."/>
            <person name="Traller J.C."/>
            <person name="Smith S.R."/>
            <person name="McClure R."/>
            <person name="Beliaev A."/>
            <person name="Bohutskyi P."/>
            <person name="Hill E.A."/>
            <person name="Rabines A."/>
            <person name="Zheng H."/>
            <person name="Allen L.Z."/>
            <person name="Kuo A."/>
            <person name="Grigoriev I.V."/>
            <person name="Allen A.E."/>
            <person name="Hazlebeck D."/>
            <person name="Allen E.E."/>
        </authorList>
    </citation>
    <scope>NUCLEOTIDE SEQUENCE</scope>
    <source>
        <strain evidence="2">Hildebrandi</strain>
    </source>
</reference>
<evidence type="ECO:0000313" key="2">
    <source>
        <dbReference type="EMBL" id="KAG7347039.1"/>
    </source>
</evidence>
<feature type="compositionally biased region" description="Acidic residues" evidence="1">
    <location>
        <begin position="184"/>
        <end position="198"/>
    </location>
</feature>